<dbReference type="OrthoDB" id="7989680at2759"/>
<evidence type="ECO:0000313" key="2">
    <source>
        <dbReference type="Proteomes" id="UP000786811"/>
    </source>
</evidence>
<keyword evidence="2" id="KW-1185">Reference proteome</keyword>
<dbReference type="EMBL" id="CAJNRD030001114">
    <property type="protein sequence ID" value="CAG5073945.1"/>
    <property type="molecule type" value="Genomic_DNA"/>
</dbReference>
<reference evidence="1" key="1">
    <citation type="submission" date="2021-04" db="EMBL/GenBank/DDBJ databases">
        <authorList>
            <person name="Chebbi M.A.C M."/>
        </authorList>
    </citation>
    <scope>NUCLEOTIDE SEQUENCE</scope>
</reference>
<comment type="caution">
    <text evidence="1">The sequence shown here is derived from an EMBL/GenBank/DDBJ whole genome shotgun (WGS) entry which is preliminary data.</text>
</comment>
<dbReference type="AlphaFoldDB" id="A0A8J2EBU3"/>
<accession>A0A8J2EBU3</accession>
<dbReference type="Proteomes" id="UP000786811">
    <property type="component" value="Unassembled WGS sequence"/>
</dbReference>
<name>A0A8J2EBU3_COTCN</name>
<gene>
    <name evidence="1" type="ORF">HICCMSTLAB_LOCUS717</name>
</gene>
<protein>
    <submittedName>
        <fullName evidence="1">Uncharacterized protein</fullName>
    </submittedName>
</protein>
<proteinExistence type="predicted"/>
<evidence type="ECO:0000313" key="1">
    <source>
        <dbReference type="EMBL" id="CAG5073945.1"/>
    </source>
</evidence>
<sequence>MSATWNLRMNPSKYETIVFRVSARTVIKAKRVKTENFTITTFNPDTEEPVTIPIKDSVKPILTYGAPVLWNLGAAQMKKLRKLERACLRVALRSYKSTESNYTHNVKNTDLYNEAKIPRIDNFWPKLTRDYFPKLKSIDNELIQRLCESNPARVKENSQTGFLQPQAFTVLKQQGVIQDHFNIPVLYHKSSHMSDKKILWSKSQNYIGLKYSKMIPDLDKNSFYRRTGTHPR</sequence>
<organism evidence="1 2">
    <name type="scientific">Cotesia congregata</name>
    <name type="common">Parasitoid wasp</name>
    <name type="synonym">Apanteles congregatus</name>
    <dbReference type="NCBI Taxonomy" id="51543"/>
    <lineage>
        <taxon>Eukaryota</taxon>
        <taxon>Metazoa</taxon>
        <taxon>Ecdysozoa</taxon>
        <taxon>Arthropoda</taxon>
        <taxon>Hexapoda</taxon>
        <taxon>Insecta</taxon>
        <taxon>Pterygota</taxon>
        <taxon>Neoptera</taxon>
        <taxon>Endopterygota</taxon>
        <taxon>Hymenoptera</taxon>
        <taxon>Apocrita</taxon>
        <taxon>Ichneumonoidea</taxon>
        <taxon>Braconidae</taxon>
        <taxon>Microgastrinae</taxon>
        <taxon>Cotesia</taxon>
    </lineage>
</organism>